<feature type="compositionally biased region" description="Basic and acidic residues" evidence="1">
    <location>
        <begin position="38"/>
        <end position="57"/>
    </location>
</feature>
<feature type="region of interest" description="Disordered" evidence="1">
    <location>
        <begin position="302"/>
        <end position="324"/>
    </location>
</feature>
<feature type="compositionally biased region" description="Basic and acidic residues" evidence="1">
    <location>
        <begin position="340"/>
        <end position="386"/>
    </location>
</feature>
<feature type="region of interest" description="Disordered" evidence="1">
    <location>
        <begin position="1"/>
        <end position="258"/>
    </location>
</feature>
<feature type="compositionally biased region" description="Basic and acidic residues" evidence="1">
    <location>
        <begin position="313"/>
        <end position="324"/>
    </location>
</feature>
<feature type="compositionally biased region" description="Gly residues" evidence="1">
    <location>
        <begin position="163"/>
        <end position="174"/>
    </location>
</feature>
<feature type="compositionally biased region" description="Low complexity" evidence="1">
    <location>
        <begin position="70"/>
        <end position="81"/>
    </location>
</feature>
<dbReference type="EMBL" id="CAFBLX010000203">
    <property type="protein sequence ID" value="CAB4903768.1"/>
    <property type="molecule type" value="Genomic_DNA"/>
</dbReference>
<feature type="compositionally biased region" description="Basic and acidic residues" evidence="1">
    <location>
        <begin position="220"/>
        <end position="235"/>
    </location>
</feature>
<feature type="region of interest" description="Disordered" evidence="1">
    <location>
        <begin position="338"/>
        <end position="386"/>
    </location>
</feature>
<sequence length="485" mass="50660">MVSPLGGVEHHEEDGSEDDAEQSPGRPVRDAGNAPASQEHEQRGEQAQEHREEREAAGHGTVDGLDEEVVVPQEVLVPRLVGADDGAHSGGLDDGREGLVGEHDDEDEYSGRGQRCQHGEGADLPVASDHDASDGSGSGEKRCHTHQSGGCGGQGEGTDEAGRGCGKQSAGGDGAFDRAPGQQCAEGDDRLGTQSVVVREPEGEEHQSTGPQRHVRFAHRASESRHHLAADHHPAQDSGDQGGQAHPRACGRDLGEDGQDVVVPAERCLGDAEPAEVVGHVAGMFGRAGHGEQVAVVGGVGADEVPADEDSENRDVDAGELPPVRREEAAVRAAVGAVEPCERAHGQQRAGDRQHHDQRLQDGRSRREAGVDVDGDRHVGRGRATEITEDADDLRTEIAVEPTLDGLAALVGQSGEGCGGVLVVRGDLDGGAARALDVGARCRRDDDVAVEDIDVRLADANEQAVEGGTLTLRGCGRQQQPARRG</sequence>
<gene>
    <name evidence="2" type="ORF">UFOPK3472_02603</name>
</gene>
<proteinExistence type="predicted"/>
<evidence type="ECO:0000256" key="1">
    <source>
        <dbReference type="SAM" id="MobiDB-lite"/>
    </source>
</evidence>
<organism evidence="2">
    <name type="scientific">freshwater metagenome</name>
    <dbReference type="NCBI Taxonomy" id="449393"/>
    <lineage>
        <taxon>unclassified sequences</taxon>
        <taxon>metagenomes</taxon>
        <taxon>ecological metagenomes</taxon>
    </lineage>
</organism>
<protein>
    <submittedName>
        <fullName evidence="2">Unannotated protein</fullName>
    </submittedName>
</protein>
<feature type="compositionally biased region" description="Basic and acidic residues" evidence="1">
    <location>
        <begin position="85"/>
        <end position="102"/>
    </location>
</feature>
<accession>A0A6J7GB82</accession>
<evidence type="ECO:0000313" key="2">
    <source>
        <dbReference type="EMBL" id="CAB4903768.1"/>
    </source>
</evidence>
<dbReference type="AlphaFoldDB" id="A0A6J7GB82"/>
<name>A0A6J7GB82_9ZZZZ</name>
<reference evidence="2" key="1">
    <citation type="submission" date="2020-05" db="EMBL/GenBank/DDBJ databases">
        <authorList>
            <person name="Chiriac C."/>
            <person name="Salcher M."/>
            <person name="Ghai R."/>
            <person name="Kavagutti S V."/>
        </authorList>
    </citation>
    <scope>NUCLEOTIDE SEQUENCE</scope>
</reference>